<protein>
    <submittedName>
        <fullName evidence="1">DUF2877 domain-containing protein</fullName>
    </submittedName>
</protein>
<reference evidence="1 2" key="1">
    <citation type="journal article" date="2023" name="Int. J. Syst. Evol. Microbiol.">
        <title>Streptococcus sciuri sp. nov., Staphylococcus marylandisciuri sp. nov. and Staphylococcus americanisciuri sp. nov., isolated from faeces of eastern grey squirrel (Sciurus carolinensis).</title>
        <authorList>
            <person name="Volokhov D.V."/>
            <person name="Zagorodnyaya T.A."/>
            <person name="Furtak V.A."/>
            <person name="Nattanmai G."/>
            <person name="Randall L."/>
            <person name="Jose S."/>
            <person name="Gao Y."/>
            <person name="Eisenberg T."/>
            <person name="Delmonte P."/>
            <person name="Blom J."/>
            <person name="Mitchell K.K."/>
        </authorList>
    </citation>
    <scope>NUCLEOTIDE SEQUENCE [LARGE SCALE GENOMIC DNA]</scope>
    <source>
        <strain evidence="1 2">GRT3</strain>
    </source>
</reference>
<organism evidence="1 2">
    <name type="scientific">Staphylococcus americanisciuri</name>
    <dbReference type="NCBI Taxonomy" id="2973940"/>
    <lineage>
        <taxon>Bacteria</taxon>
        <taxon>Bacillati</taxon>
        <taxon>Bacillota</taxon>
        <taxon>Bacilli</taxon>
        <taxon>Bacillales</taxon>
        <taxon>Staphylococcaceae</taxon>
        <taxon>Staphylococcus</taxon>
    </lineage>
</organism>
<dbReference type="InterPro" id="IPR021530">
    <property type="entry name" value="AllH-like"/>
</dbReference>
<dbReference type="EMBL" id="JANUXY010000002">
    <property type="protein sequence ID" value="MCS4485916.1"/>
    <property type="molecule type" value="Genomic_DNA"/>
</dbReference>
<evidence type="ECO:0000313" key="2">
    <source>
        <dbReference type="Proteomes" id="UP001205609"/>
    </source>
</evidence>
<name>A0ABT2F0G3_9STAP</name>
<dbReference type="RefSeq" id="WP_259198613.1">
    <property type="nucleotide sequence ID" value="NZ_JANUXY010000002.1"/>
</dbReference>
<comment type="caution">
    <text evidence="1">The sequence shown here is derived from an EMBL/GenBank/DDBJ whole genome shotgun (WGS) entry which is preliminary data.</text>
</comment>
<accession>A0ABT2F0G3</accession>
<gene>
    <name evidence="1" type="ORF">NXS11_03295</name>
</gene>
<proteinExistence type="predicted"/>
<dbReference type="Pfam" id="PF11392">
    <property type="entry name" value="AllH"/>
    <property type="match status" value="1"/>
</dbReference>
<dbReference type="Proteomes" id="UP001205609">
    <property type="component" value="Unassembled WGS sequence"/>
</dbReference>
<evidence type="ECO:0000313" key="1">
    <source>
        <dbReference type="EMBL" id="MCS4485916.1"/>
    </source>
</evidence>
<sequence length="249" mass="27780">MIFDTNVIGSEVFKFVNAGDLIIHSVFNKGFNIINERREIIFIGTAENGLFPFGINVVPQTKRQLLDDIQVGNEVKVKNHCLYFNRHIVRLNGEIINFKDKLIKNLAFIDEIKKVDFSGYAHTDFNKRQVDLLLTDLTSDNDEGMLHYFIGRGNGLTPTGDDILVGMLFVHCLTPFIVPSKIALIKKILQEDCTTLVSKQILNLALEGIFSSCLIDLLNEPSLSLSITRLLNVGSSSGKDTAYGIFSAI</sequence>
<keyword evidence="2" id="KW-1185">Reference proteome</keyword>